<dbReference type="OMA" id="SHNVYAN"/>
<gene>
    <name evidence="1" type="ORF">MSYG_3013</name>
</gene>
<proteinExistence type="predicted"/>
<sequence>MRVHLRARWPWLGRNFSSSCLRLSQPAKVAALDFKISSDDAVYRARLAALEQLLPTIKGRWGGVGFAVSQAFGLGWMTEPEDSVMRHVSTRAMYYPIWVVDAICRVSCRGDNGEAEAQFISTNSAFPGNSWKPMDTLPIRAPPPRMTDTPSSQESVITPGDAPMVYQSFSRARHLKPDVKITGDINILPFNISPLSLPHIFKSADLRSSIVDMLSEGPVLHINHRFTILPGVEIQVANLNETKNDGSQANLRFDWDSLKFDMLACYPVMLPIHLVRFHYDAHGEKNREATVALGAWDEGLLSYALSCDEKDGWMYKGESSWLDIDMVDFHPQIPIAPSTLDPQTKASTEASDARIVDLMAQQSQMQAVFEHRAEQLIEHADWSSCEQWERAQSPSETSEESTAGLGSCIDWHNMHIRPYFEGVEENRRYIALFTEALFSSRLIEGIDKDLAKGRDITHVQAVYKNELLSGDKAISALRASLSEIKRRRDETRPTWMQ</sequence>
<dbReference type="VEuPathDB" id="FungiDB:MSYG_3013"/>
<dbReference type="Proteomes" id="UP000186303">
    <property type="component" value="Chromosome 4"/>
</dbReference>
<name>A0A1M8A856_MALS4</name>
<evidence type="ECO:0000313" key="2">
    <source>
        <dbReference type="Proteomes" id="UP000186303"/>
    </source>
</evidence>
<accession>A0A1M8A856</accession>
<reference evidence="2" key="1">
    <citation type="journal article" date="2017" name="Nucleic Acids Res.">
        <title>Proteogenomics produces comprehensive and highly accurate protein-coding gene annotation in a complete genome assembly of Malassezia sympodialis.</title>
        <authorList>
            <person name="Zhu Y."/>
            <person name="Engstroem P.G."/>
            <person name="Tellgren-Roth C."/>
            <person name="Baudo C.D."/>
            <person name="Kennell J.C."/>
            <person name="Sun S."/>
            <person name="Billmyre R.B."/>
            <person name="Schroeder M.S."/>
            <person name="Andersson A."/>
            <person name="Holm T."/>
            <person name="Sigurgeirsson B."/>
            <person name="Wu G."/>
            <person name="Sankaranarayanan S.R."/>
            <person name="Siddharthan R."/>
            <person name="Sanyal K."/>
            <person name="Lundeberg J."/>
            <person name="Nystedt B."/>
            <person name="Boekhout T."/>
            <person name="Dawson T.L. Jr."/>
            <person name="Heitman J."/>
            <person name="Scheynius A."/>
            <person name="Lehtioe J."/>
        </authorList>
    </citation>
    <scope>NUCLEOTIDE SEQUENCE [LARGE SCALE GENOMIC DNA]</scope>
    <source>
        <strain evidence="2">ATCC 42132</strain>
    </source>
</reference>
<dbReference type="AlphaFoldDB" id="A0A1M8A856"/>
<keyword evidence="2" id="KW-1185">Reference proteome</keyword>
<protein>
    <submittedName>
        <fullName evidence="1">Uncharacterized protein</fullName>
    </submittedName>
</protein>
<dbReference type="EMBL" id="LT671824">
    <property type="protein sequence ID" value="SHO78666.1"/>
    <property type="molecule type" value="Genomic_DNA"/>
</dbReference>
<evidence type="ECO:0000313" key="1">
    <source>
        <dbReference type="EMBL" id="SHO78666.1"/>
    </source>
</evidence>
<dbReference type="OrthoDB" id="2349883at2759"/>
<organism evidence="1 2">
    <name type="scientific">Malassezia sympodialis (strain ATCC 42132)</name>
    <name type="common">Atopic eczema-associated yeast</name>
    <dbReference type="NCBI Taxonomy" id="1230383"/>
    <lineage>
        <taxon>Eukaryota</taxon>
        <taxon>Fungi</taxon>
        <taxon>Dikarya</taxon>
        <taxon>Basidiomycota</taxon>
        <taxon>Ustilaginomycotina</taxon>
        <taxon>Malasseziomycetes</taxon>
        <taxon>Malasseziales</taxon>
        <taxon>Malasseziaceae</taxon>
        <taxon>Malassezia</taxon>
    </lineage>
</organism>